<dbReference type="Gene3D" id="2.40.50.200">
    <property type="entry name" value="Bacterial OB-fold"/>
    <property type="match status" value="1"/>
</dbReference>
<dbReference type="EMBL" id="PGCP01000026">
    <property type="protein sequence ID" value="PJC92297.1"/>
    <property type="molecule type" value="Genomic_DNA"/>
</dbReference>
<reference evidence="3 4" key="1">
    <citation type="submission" date="2017-11" db="EMBL/GenBank/DDBJ databases">
        <title>Draft genome sequence of environmental isolate Aeromonas lusitania sp. nov. MDC 2473.</title>
        <authorList>
            <person name="Colston S.M."/>
            <person name="Navarro A."/>
            <person name="Martinez-Murcia A.J."/>
            <person name="Graf J."/>
        </authorList>
    </citation>
    <scope>NUCLEOTIDE SEQUENCE [LARGE SCALE GENOMIC DNA]</scope>
    <source>
        <strain evidence="3 4">MDC 2473</strain>
    </source>
</reference>
<dbReference type="PANTHER" id="PTHR36571:SF1">
    <property type="entry name" value="PROTEIN YGIW"/>
    <property type="match status" value="1"/>
</dbReference>
<evidence type="ECO:0000256" key="1">
    <source>
        <dbReference type="ARBA" id="ARBA00022729"/>
    </source>
</evidence>
<evidence type="ECO:0000313" key="4">
    <source>
        <dbReference type="Proteomes" id="UP000232060"/>
    </source>
</evidence>
<sequence>MNKASVIGLVALMSVSSFAMAAYTGPQEQNVITVSQLKDQRDDNWVTLEGKLTKHLGGENYMFSDASGEVEVEVDGDVWRGIEVGPNDLIRIRGEVDHSWNKTEVEVDRLEKVGAEAPSKGGFIAK</sequence>
<dbReference type="Proteomes" id="UP000232060">
    <property type="component" value="Unassembled WGS sequence"/>
</dbReference>
<proteinExistence type="predicted"/>
<dbReference type="InterPro" id="IPR005220">
    <property type="entry name" value="CarO-like"/>
</dbReference>
<dbReference type="NCBIfam" id="NF033674">
    <property type="entry name" value="stress_OB_fold"/>
    <property type="match status" value="1"/>
</dbReference>
<comment type="caution">
    <text evidence="3">The sequence shown here is derived from an EMBL/GenBank/DDBJ whole genome shotgun (WGS) entry which is preliminary data.</text>
</comment>
<gene>
    <name evidence="3" type="ORF">CUC44_15595</name>
</gene>
<accession>A0A2M8H6U8</accession>
<organism evidence="3 4">
    <name type="scientific">Aeromonas lusitana</name>
    <dbReference type="NCBI Taxonomy" id="931529"/>
    <lineage>
        <taxon>Bacteria</taxon>
        <taxon>Pseudomonadati</taxon>
        <taxon>Pseudomonadota</taxon>
        <taxon>Gammaproteobacteria</taxon>
        <taxon>Aeromonadales</taxon>
        <taxon>Aeromonadaceae</taxon>
        <taxon>Aeromonas</taxon>
    </lineage>
</organism>
<dbReference type="GO" id="GO:0003677">
    <property type="term" value="F:DNA binding"/>
    <property type="evidence" value="ECO:0007669"/>
    <property type="project" value="UniProtKB-KW"/>
</dbReference>
<dbReference type="InterPro" id="IPR036700">
    <property type="entry name" value="BOBF_sf"/>
</dbReference>
<evidence type="ECO:0000313" key="3">
    <source>
        <dbReference type="EMBL" id="PJC92297.1"/>
    </source>
</evidence>
<keyword evidence="3" id="KW-0238">DNA-binding</keyword>
<name>A0A2M8H6U8_9GAMM</name>
<dbReference type="Pfam" id="PF04076">
    <property type="entry name" value="BOF"/>
    <property type="match status" value="1"/>
</dbReference>
<keyword evidence="1 2" id="KW-0732">Signal</keyword>
<dbReference type="AlphaFoldDB" id="A0A2M8H6U8"/>
<feature type="chain" id="PRO_5014922040" evidence="2">
    <location>
        <begin position="22"/>
        <end position="126"/>
    </location>
</feature>
<keyword evidence="4" id="KW-1185">Reference proteome</keyword>
<dbReference type="RefSeq" id="WP_100860802.1">
    <property type="nucleotide sequence ID" value="NZ_PGCP01000026.1"/>
</dbReference>
<dbReference type="SUPFAM" id="SSF101756">
    <property type="entry name" value="Hypothetical protein YgiW"/>
    <property type="match status" value="1"/>
</dbReference>
<dbReference type="OrthoDB" id="598245at2"/>
<dbReference type="PANTHER" id="PTHR36571">
    <property type="entry name" value="PROTEIN YGIW"/>
    <property type="match status" value="1"/>
</dbReference>
<protein>
    <submittedName>
        <fullName evidence="3">DNA-binding protein</fullName>
    </submittedName>
</protein>
<evidence type="ECO:0000256" key="2">
    <source>
        <dbReference type="SAM" id="SignalP"/>
    </source>
</evidence>
<feature type="signal peptide" evidence="2">
    <location>
        <begin position="1"/>
        <end position="21"/>
    </location>
</feature>